<feature type="compositionally biased region" description="Basic and acidic residues" evidence="2">
    <location>
        <begin position="156"/>
        <end position="167"/>
    </location>
</feature>
<feature type="compositionally biased region" description="Basic and acidic residues" evidence="2">
    <location>
        <begin position="684"/>
        <end position="705"/>
    </location>
</feature>
<dbReference type="OrthoDB" id="106784at2759"/>
<feature type="domain" description="RING-type" evidence="3">
    <location>
        <begin position="27"/>
        <end position="63"/>
    </location>
</feature>
<dbReference type="Proteomes" id="UP000237481">
    <property type="component" value="Unassembled WGS sequence"/>
</dbReference>
<proteinExistence type="predicted"/>
<gene>
    <name evidence="4" type="ORF">TPAR_00439</name>
</gene>
<protein>
    <recommendedName>
        <fullName evidence="3">RING-type domain-containing protein</fullName>
    </recommendedName>
</protein>
<dbReference type="Gene3D" id="3.30.40.10">
    <property type="entry name" value="Zinc/RING finger domain, C3HC4 (zinc finger)"/>
    <property type="match status" value="1"/>
</dbReference>
<comment type="caution">
    <text evidence="4">The sequence shown here is derived from an EMBL/GenBank/DDBJ whole genome shotgun (WGS) entry which is preliminary data.</text>
</comment>
<dbReference type="PANTHER" id="PTHR46528">
    <property type="entry name" value="PROTEIN SON"/>
    <property type="match status" value="1"/>
</dbReference>
<feature type="compositionally biased region" description="Basic and acidic residues" evidence="2">
    <location>
        <begin position="752"/>
        <end position="774"/>
    </location>
</feature>
<organism evidence="4 5">
    <name type="scientific">Tolypocladium paradoxum</name>
    <dbReference type="NCBI Taxonomy" id="94208"/>
    <lineage>
        <taxon>Eukaryota</taxon>
        <taxon>Fungi</taxon>
        <taxon>Dikarya</taxon>
        <taxon>Ascomycota</taxon>
        <taxon>Pezizomycotina</taxon>
        <taxon>Sordariomycetes</taxon>
        <taxon>Hypocreomycetidae</taxon>
        <taxon>Hypocreales</taxon>
        <taxon>Ophiocordycipitaceae</taxon>
        <taxon>Tolypocladium</taxon>
    </lineage>
</organism>
<dbReference type="InterPro" id="IPR032922">
    <property type="entry name" value="SON"/>
</dbReference>
<dbReference type="PANTHER" id="PTHR46528:SF1">
    <property type="entry name" value="PROTEIN SON"/>
    <property type="match status" value="1"/>
</dbReference>
<keyword evidence="1" id="KW-0862">Zinc</keyword>
<feature type="region of interest" description="Disordered" evidence="2">
    <location>
        <begin position="89"/>
        <end position="209"/>
    </location>
</feature>
<dbReference type="SUPFAM" id="SSF57850">
    <property type="entry name" value="RING/U-box"/>
    <property type="match status" value="1"/>
</dbReference>
<evidence type="ECO:0000256" key="2">
    <source>
        <dbReference type="SAM" id="MobiDB-lite"/>
    </source>
</evidence>
<dbReference type="STRING" id="94208.A0A2S4LA85"/>
<dbReference type="GO" id="GO:0003723">
    <property type="term" value="F:RNA binding"/>
    <property type="evidence" value="ECO:0007669"/>
    <property type="project" value="InterPro"/>
</dbReference>
<feature type="compositionally biased region" description="Low complexity" evidence="2">
    <location>
        <begin position="364"/>
        <end position="392"/>
    </location>
</feature>
<reference evidence="4 5" key="1">
    <citation type="submission" date="2018-01" db="EMBL/GenBank/DDBJ databases">
        <title>Harnessing the power of phylogenomics to disentangle the directionality and signatures of interkingdom host jumping in the parasitic fungal genus Tolypocladium.</title>
        <authorList>
            <person name="Quandt C.A."/>
            <person name="Patterson W."/>
            <person name="Spatafora J.W."/>
        </authorList>
    </citation>
    <scope>NUCLEOTIDE SEQUENCE [LARGE SCALE GENOMIC DNA]</scope>
    <source>
        <strain evidence="4 5">NRBC 100945</strain>
    </source>
</reference>
<feature type="compositionally biased region" description="Basic and acidic residues" evidence="2">
    <location>
        <begin position="890"/>
        <end position="916"/>
    </location>
</feature>
<dbReference type="InterPro" id="IPR001841">
    <property type="entry name" value="Znf_RING"/>
</dbReference>
<dbReference type="GO" id="GO:0051726">
    <property type="term" value="P:regulation of cell cycle"/>
    <property type="evidence" value="ECO:0007669"/>
    <property type="project" value="InterPro"/>
</dbReference>
<dbReference type="AlphaFoldDB" id="A0A2S4LA85"/>
<feature type="compositionally biased region" description="Basic and acidic residues" evidence="2">
    <location>
        <begin position="626"/>
        <end position="638"/>
    </location>
</feature>
<sequence>MASSISEAQAELISSLSLDDIPMKLRCAICSKLAVNAFRLPCCEQAICETCQSSLPQSCPVCEHSPLAADDCNPNKSLRTTIRVFLRTAEKKREASRPKESKDTTPATPVEAPKPVSQLTAEETPARQEPDGTAHAERAAPHHAEQSAQDVAQDADQVRDTQPDESHPSGLTSKKGDVPRGAEGPQQGEHGGPSENAAEEGTELQHADEAQNPEQALAEKTEGTLDNGNDQNTEEANAMNGGYANMMFTGGGGDFNQMQMMMAMQNGMGNNSFGSFPMMGTTPPSSAAQYHAAANAYSGMGMDPMTMQNMYMIGGFQGMGMNGMGGYGGGFGQGSNNNWNGSQSWSFDQNNYNQSGPGMGTGDFGNFNTGFQTGYNQGNQGQYNDYRRNNFGRGRGRGRGFYGQYSRGGYQHQHGGMANNQDQGYRHQHGPGNYAQSQIDSGAGGDSGDGKQVDEHGRSIPGQSGDGEGQGQGQESEESGSADAAHKDSSELASRETLGNEAAGDVSRAMGDASHEPGAIRSVLSSTPDVPINAPTGPKAMRQGLPNTSLHHLRARGYQVGGAAASMASSSGAQQQASHDESSRPRSRTLDRENDQATGSVRDHSRERTTDYGGRDAGNPDTQDQSGDHSRSGSRKGEGSQTQSRSRSRGHGSSHWHRRQRSQSVGDDDYDDGHRRKKHRSSRKHYDDDEEQSRSKEDRHAEKSRSASPEGSRKSGHRSHRDRDKDRDHEGRRDRDNYRDGDRNKSGHRSHRDHDYEHSRRRDKDRGRDKERKERRGRKERHRDKDRERDYRHGSSSRRPSVEGRSTPADKGFDPPSGPRASRDRERHGSHGSNSKGSTPKDPHTLEREARNRERLLKEAQRMALANMAGSKRGREEDDDGGRKGRRTSRRSDARDGDEEERMRRLEAEREAGRWG</sequence>
<feature type="compositionally biased region" description="Basic and acidic residues" evidence="2">
    <location>
        <begin position="448"/>
        <end position="458"/>
    </location>
</feature>
<keyword evidence="1" id="KW-0863">Zinc-finger</keyword>
<evidence type="ECO:0000313" key="4">
    <source>
        <dbReference type="EMBL" id="POR39358.1"/>
    </source>
</evidence>
<evidence type="ECO:0000256" key="1">
    <source>
        <dbReference type="PROSITE-ProRule" id="PRU00175"/>
    </source>
</evidence>
<keyword evidence="5" id="KW-1185">Reference proteome</keyword>
<dbReference type="EMBL" id="PKSG01000044">
    <property type="protein sequence ID" value="POR39358.1"/>
    <property type="molecule type" value="Genomic_DNA"/>
</dbReference>
<name>A0A2S4LA85_9HYPO</name>
<feature type="compositionally biased region" description="Basic and acidic residues" evidence="2">
    <location>
        <begin position="124"/>
        <end position="145"/>
    </location>
</feature>
<dbReference type="GO" id="GO:0048024">
    <property type="term" value="P:regulation of mRNA splicing, via spliceosome"/>
    <property type="evidence" value="ECO:0007669"/>
    <property type="project" value="TreeGrafter"/>
</dbReference>
<feature type="compositionally biased region" description="Basic and acidic residues" evidence="2">
    <location>
        <begin position="89"/>
        <end position="103"/>
    </location>
</feature>
<evidence type="ECO:0000313" key="5">
    <source>
        <dbReference type="Proteomes" id="UP000237481"/>
    </source>
</evidence>
<feature type="compositionally biased region" description="Basic and acidic residues" evidence="2">
    <location>
        <begin position="484"/>
        <end position="494"/>
    </location>
</feature>
<dbReference type="CDD" id="cd16620">
    <property type="entry name" value="vRING-HC-C4C4_RBBP6"/>
    <property type="match status" value="1"/>
</dbReference>
<feature type="compositionally biased region" description="Basic and acidic residues" evidence="2">
    <location>
        <begin position="578"/>
        <end position="614"/>
    </location>
</feature>
<keyword evidence="1" id="KW-0479">Metal-binding</keyword>
<feature type="compositionally biased region" description="Basic and acidic residues" evidence="2">
    <location>
        <begin position="839"/>
        <end position="861"/>
    </location>
</feature>
<evidence type="ECO:0000259" key="3">
    <source>
        <dbReference type="PROSITE" id="PS50089"/>
    </source>
</evidence>
<feature type="compositionally biased region" description="Basic and acidic residues" evidence="2">
    <location>
        <begin position="783"/>
        <end position="793"/>
    </location>
</feature>
<feature type="region of interest" description="Disordered" evidence="2">
    <location>
        <begin position="356"/>
        <end position="916"/>
    </location>
</feature>
<feature type="compositionally biased region" description="Basic and acidic residues" evidence="2">
    <location>
        <begin position="721"/>
        <end position="745"/>
    </location>
</feature>
<feature type="compositionally biased region" description="Low complexity" evidence="2">
    <location>
        <begin position="561"/>
        <end position="577"/>
    </location>
</feature>
<feature type="compositionally biased region" description="Basic residues" evidence="2">
    <location>
        <begin position="646"/>
        <end position="661"/>
    </location>
</feature>
<accession>A0A2S4LA85</accession>
<feature type="compositionally biased region" description="Low complexity" evidence="2">
    <location>
        <begin position="402"/>
        <end position="411"/>
    </location>
</feature>
<dbReference type="PROSITE" id="PS50089">
    <property type="entry name" value="ZF_RING_2"/>
    <property type="match status" value="1"/>
</dbReference>
<dbReference type="GO" id="GO:0008270">
    <property type="term" value="F:zinc ion binding"/>
    <property type="evidence" value="ECO:0007669"/>
    <property type="project" value="UniProtKB-KW"/>
</dbReference>
<dbReference type="InterPro" id="IPR013083">
    <property type="entry name" value="Znf_RING/FYVE/PHD"/>
</dbReference>